<reference evidence="1 2" key="1">
    <citation type="journal article" date="2022" name="Nat. Ecol. Evol.">
        <title>A masculinizing supergene underlies an exaggerated male reproductive morph in a spider.</title>
        <authorList>
            <person name="Hendrickx F."/>
            <person name="De Corte Z."/>
            <person name="Sonet G."/>
            <person name="Van Belleghem S.M."/>
            <person name="Kostlbacher S."/>
            <person name="Vangestel C."/>
        </authorList>
    </citation>
    <scope>NUCLEOTIDE SEQUENCE [LARGE SCALE GENOMIC DNA]</scope>
    <source>
        <strain evidence="1">W744_W776</strain>
    </source>
</reference>
<proteinExistence type="predicted"/>
<accession>A0AAV6U9S2</accession>
<evidence type="ECO:0000313" key="2">
    <source>
        <dbReference type="Proteomes" id="UP000827092"/>
    </source>
</evidence>
<protein>
    <submittedName>
        <fullName evidence="1">Uncharacterized protein</fullName>
    </submittedName>
</protein>
<keyword evidence="2" id="KW-1185">Reference proteome</keyword>
<name>A0AAV6U9S2_9ARAC</name>
<evidence type="ECO:0000313" key="1">
    <source>
        <dbReference type="EMBL" id="KAG8180959.1"/>
    </source>
</evidence>
<dbReference type="PANTHER" id="PTHR47018:SF3">
    <property type="entry name" value="MYCBP-ASSOCIATED PROTEIN"/>
    <property type="match status" value="1"/>
</dbReference>
<dbReference type="AlphaFoldDB" id="A0AAV6U9S2"/>
<dbReference type="Proteomes" id="UP000827092">
    <property type="component" value="Unassembled WGS sequence"/>
</dbReference>
<dbReference type="EMBL" id="JAFNEN010000539">
    <property type="protein sequence ID" value="KAG8180959.1"/>
    <property type="molecule type" value="Genomic_DNA"/>
</dbReference>
<dbReference type="PANTHER" id="PTHR47018">
    <property type="entry name" value="CXC DOMAIN-CONTAINING PROTEIN-RELATED"/>
    <property type="match status" value="1"/>
</dbReference>
<comment type="caution">
    <text evidence="1">The sequence shown here is derived from an EMBL/GenBank/DDBJ whole genome shotgun (WGS) entry which is preliminary data.</text>
</comment>
<gene>
    <name evidence="1" type="ORF">JTE90_024708</name>
</gene>
<organism evidence="1 2">
    <name type="scientific">Oedothorax gibbosus</name>
    <dbReference type="NCBI Taxonomy" id="931172"/>
    <lineage>
        <taxon>Eukaryota</taxon>
        <taxon>Metazoa</taxon>
        <taxon>Ecdysozoa</taxon>
        <taxon>Arthropoda</taxon>
        <taxon>Chelicerata</taxon>
        <taxon>Arachnida</taxon>
        <taxon>Araneae</taxon>
        <taxon>Araneomorphae</taxon>
        <taxon>Entelegynae</taxon>
        <taxon>Araneoidea</taxon>
        <taxon>Linyphiidae</taxon>
        <taxon>Erigoninae</taxon>
        <taxon>Oedothorax</taxon>
    </lineage>
</organism>
<sequence>MVESGIIAEGSVNGILSGKHYNRSIRCHKLVYEALSRLLWNAFLGLLSVDQHSESIKICERLCELFELGILREELPKNFISLMESFNKFVDEGCKSNATFAFWASYLDMIGCLLNFLRATRSADWSLHLAATEKMIPWFFTYDHVNYARYLPIYLLEMLNLKHTHPTINDQLCSGDFVTKRHVEKASLELPGTRP</sequence>